<evidence type="ECO:0000313" key="2">
    <source>
        <dbReference type="Proteomes" id="UP000295645"/>
    </source>
</evidence>
<dbReference type="AlphaFoldDB" id="A0A4R3YJ92"/>
<protein>
    <recommendedName>
        <fullName evidence="3">Type II secretion system (T2SS) protein E</fullName>
    </recommendedName>
</protein>
<accession>A0A4R3YJ92</accession>
<reference evidence="1 2" key="1">
    <citation type="submission" date="2019-03" db="EMBL/GenBank/DDBJ databases">
        <title>Above-ground endophytic microbial communities from plants in different locations in the United States.</title>
        <authorList>
            <person name="Frank C."/>
        </authorList>
    </citation>
    <scope>NUCLEOTIDE SEQUENCE [LARGE SCALE GENOMIC DNA]</scope>
    <source>
        <strain evidence="1 2">LP_13_YM</strain>
    </source>
</reference>
<sequence>MSATTAHKDMLTGEPGEVEICAYLVARGRLKDSDLTRARRLHDESPEGTLTALMARLGLVSERDLADAWSELLALPLLA</sequence>
<dbReference type="Gene3D" id="1.10.40.70">
    <property type="match status" value="1"/>
</dbReference>
<dbReference type="SUPFAM" id="SSF160246">
    <property type="entry name" value="EspE N-terminal domain-like"/>
    <property type="match status" value="1"/>
</dbReference>
<dbReference type="EMBL" id="SMCS01000007">
    <property type="protein sequence ID" value="TCV92296.1"/>
    <property type="molecule type" value="Genomic_DNA"/>
</dbReference>
<evidence type="ECO:0000313" key="1">
    <source>
        <dbReference type="EMBL" id="TCV92296.1"/>
    </source>
</evidence>
<name>A0A4R3YJ92_9GAMM</name>
<comment type="caution">
    <text evidence="1">The sequence shown here is derived from an EMBL/GenBank/DDBJ whole genome shotgun (WGS) entry which is preliminary data.</text>
</comment>
<dbReference type="Proteomes" id="UP000295645">
    <property type="component" value="Unassembled WGS sequence"/>
</dbReference>
<organism evidence="1 2">
    <name type="scientific">Luteibacter rhizovicinus</name>
    <dbReference type="NCBI Taxonomy" id="242606"/>
    <lineage>
        <taxon>Bacteria</taxon>
        <taxon>Pseudomonadati</taxon>
        <taxon>Pseudomonadota</taxon>
        <taxon>Gammaproteobacteria</taxon>
        <taxon>Lysobacterales</taxon>
        <taxon>Rhodanobacteraceae</taxon>
        <taxon>Luteibacter</taxon>
    </lineage>
</organism>
<gene>
    <name evidence="1" type="ORF">EC912_1071</name>
</gene>
<dbReference type="InterPro" id="IPR037257">
    <property type="entry name" value="T2SS_E_N_sf"/>
</dbReference>
<proteinExistence type="predicted"/>
<keyword evidence="2" id="KW-1185">Reference proteome</keyword>
<feature type="non-terminal residue" evidence="1">
    <location>
        <position position="79"/>
    </location>
</feature>
<evidence type="ECO:0008006" key="3">
    <source>
        <dbReference type="Google" id="ProtNLM"/>
    </source>
</evidence>